<gene>
    <name evidence="1" type="ORF">MEUPH1_LOCUS3666</name>
</gene>
<name>A0AAV0VR77_9HEMI</name>
<reference evidence="1 2" key="1">
    <citation type="submission" date="2023-01" db="EMBL/GenBank/DDBJ databases">
        <authorList>
            <person name="Whitehead M."/>
        </authorList>
    </citation>
    <scope>NUCLEOTIDE SEQUENCE [LARGE SCALE GENOMIC DNA]</scope>
</reference>
<evidence type="ECO:0000313" key="1">
    <source>
        <dbReference type="EMBL" id="CAI6346797.1"/>
    </source>
</evidence>
<organism evidence="1 2">
    <name type="scientific">Macrosiphum euphorbiae</name>
    <name type="common">potato aphid</name>
    <dbReference type="NCBI Taxonomy" id="13131"/>
    <lineage>
        <taxon>Eukaryota</taxon>
        <taxon>Metazoa</taxon>
        <taxon>Ecdysozoa</taxon>
        <taxon>Arthropoda</taxon>
        <taxon>Hexapoda</taxon>
        <taxon>Insecta</taxon>
        <taxon>Pterygota</taxon>
        <taxon>Neoptera</taxon>
        <taxon>Paraneoptera</taxon>
        <taxon>Hemiptera</taxon>
        <taxon>Sternorrhyncha</taxon>
        <taxon>Aphidomorpha</taxon>
        <taxon>Aphidoidea</taxon>
        <taxon>Aphididae</taxon>
        <taxon>Macrosiphini</taxon>
        <taxon>Macrosiphum</taxon>
    </lineage>
</organism>
<accession>A0AAV0VR77</accession>
<sequence>MAAAIIAKMQAVVKIIPTTLHAGAINHQTSQFRKQHRFRQCASVVNQVCGAVRSHILSVSRKDVFQDDAIGVQP</sequence>
<proteinExistence type="predicted"/>
<evidence type="ECO:0000313" key="2">
    <source>
        <dbReference type="Proteomes" id="UP001160148"/>
    </source>
</evidence>
<comment type="caution">
    <text evidence="1">The sequence shown here is derived from an EMBL/GenBank/DDBJ whole genome shotgun (WGS) entry which is preliminary data.</text>
</comment>
<keyword evidence="2" id="KW-1185">Reference proteome</keyword>
<dbReference type="AlphaFoldDB" id="A0AAV0VR77"/>
<protein>
    <submittedName>
        <fullName evidence="1">Uncharacterized protein</fullName>
    </submittedName>
</protein>
<dbReference type="EMBL" id="CARXXK010000001">
    <property type="protein sequence ID" value="CAI6346797.1"/>
    <property type="molecule type" value="Genomic_DNA"/>
</dbReference>
<dbReference type="Proteomes" id="UP001160148">
    <property type="component" value="Unassembled WGS sequence"/>
</dbReference>